<protein>
    <submittedName>
        <fullName evidence="2">Uncharacterized protein</fullName>
    </submittedName>
</protein>
<reference evidence="2" key="1">
    <citation type="journal article" date="2014" name="Front. Microbiol.">
        <title>High frequency of phylogenetically diverse reductive dehalogenase-homologous genes in deep subseafloor sedimentary metagenomes.</title>
        <authorList>
            <person name="Kawai M."/>
            <person name="Futagami T."/>
            <person name="Toyoda A."/>
            <person name="Takaki Y."/>
            <person name="Nishi S."/>
            <person name="Hori S."/>
            <person name="Arai W."/>
            <person name="Tsubouchi T."/>
            <person name="Morono Y."/>
            <person name="Uchiyama I."/>
            <person name="Ito T."/>
            <person name="Fujiyama A."/>
            <person name="Inagaki F."/>
            <person name="Takami H."/>
        </authorList>
    </citation>
    <scope>NUCLEOTIDE SEQUENCE</scope>
    <source>
        <strain evidence="2">Expedition CK06-06</strain>
    </source>
</reference>
<evidence type="ECO:0000313" key="2">
    <source>
        <dbReference type="EMBL" id="GAI67799.1"/>
    </source>
</evidence>
<name>X1SJ38_9ZZZZ</name>
<dbReference type="GO" id="GO:0055085">
    <property type="term" value="P:transmembrane transport"/>
    <property type="evidence" value="ECO:0007669"/>
    <property type="project" value="InterPro"/>
</dbReference>
<dbReference type="InterPro" id="IPR018389">
    <property type="entry name" value="DctP_fam"/>
</dbReference>
<dbReference type="InterPro" id="IPR038404">
    <property type="entry name" value="TRAP_DctP_sf"/>
</dbReference>
<evidence type="ECO:0000256" key="1">
    <source>
        <dbReference type="ARBA" id="ARBA00022729"/>
    </source>
</evidence>
<sequence length="95" mass="11131">VNVNLKAFNKLDEETQQILIDVGREMEEIMWERVKQTDKKKESICNENGIISVLVSDELKTELNMVTREIREEWFSKAPTDALAIYNEFLKQVGR</sequence>
<dbReference type="EMBL" id="BARW01004904">
    <property type="protein sequence ID" value="GAI67799.1"/>
    <property type="molecule type" value="Genomic_DNA"/>
</dbReference>
<accession>X1SJ38</accession>
<organism evidence="2">
    <name type="scientific">marine sediment metagenome</name>
    <dbReference type="NCBI Taxonomy" id="412755"/>
    <lineage>
        <taxon>unclassified sequences</taxon>
        <taxon>metagenomes</taxon>
        <taxon>ecological metagenomes</taxon>
    </lineage>
</organism>
<feature type="non-terminal residue" evidence="2">
    <location>
        <position position="1"/>
    </location>
</feature>
<comment type="caution">
    <text evidence="2">The sequence shown here is derived from an EMBL/GenBank/DDBJ whole genome shotgun (WGS) entry which is preliminary data.</text>
</comment>
<gene>
    <name evidence="2" type="ORF">S12H4_11099</name>
</gene>
<proteinExistence type="predicted"/>
<dbReference type="Gene3D" id="3.40.190.170">
    <property type="entry name" value="Bacterial extracellular solute-binding protein, family 7"/>
    <property type="match status" value="1"/>
</dbReference>
<dbReference type="AlphaFoldDB" id="X1SJ38"/>
<dbReference type="Pfam" id="PF03480">
    <property type="entry name" value="DctP"/>
    <property type="match status" value="1"/>
</dbReference>
<keyword evidence="1" id="KW-0732">Signal</keyword>